<evidence type="ECO:0000313" key="2">
    <source>
        <dbReference type="EMBL" id="OAH49011.1"/>
    </source>
</evidence>
<gene>
    <name evidence="2" type="ORF">AYL44_13465</name>
</gene>
<protein>
    <recommendedName>
        <fullName evidence="1">DUF7882 domain-containing protein</fullName>
    </recommendedName>
</protein>
<dbReference type="EMBL" id="LSTV01000005">
    <property type="protein sequence ID" value="OAH49011.1"/>
    <property type="molecule type" value="Genomic_DNA"/>
</dbReference>
<proteinExistence type="predicted"/>
<dbReference type="Proteomes" id="UP000076998">
    <property type="component" value="Unassembled WGS sequence"/>
</dbReference>
<reference evidence="2 3" key="1">
    <citation type="submission" date="2016-02" db="EMBL/GenBank/DDBJ databases">
        <authorList>
            <person name="Wen L."/>
            <person name="He K."/>
            <person name="Yang H."/>
        </authorList>
    </citation>
    <scope>NUCLEOTIDE SEQUENCE [LARGE SCALE GENOMIC DNA]</scope>
    <source>
        <strain evidence="2 3">CD11_3</strain>
    </source>
</reference>
<evidence type="ECO:0000313" key="3">
    <source>
        <dbReference type="Proteomes" id="UP000076998"/>
    </source>
</evidence>
<dbReference type="InterPro" id="IPR057204">
    <property type="entry name" value="DUF7882"/>
</dbReference>
<dbReference type="AlphaFoldDB" id="A0A177K8U3"/>
<sequence>MGRLAFGSETVTLDDRLLAHLEVVMVTKLRRREPFILTWTVDPSLGSGRVSRWVGVSTSWDVRYQSRSSGPLNPAWIESLMATANSPGGLRIVPEPDEEEQVAGL</sequence>
<dbReference type="Pfam" id="PF25355">
    <property type="entry name" value="DUF7882"/>
    <property type="match status" value="1"/>
</dbReference>
<dbReference type="OrthoDB" id="5123855at2"/>
<organism evidence="2 3">
    <name type="scientific">Microbacterium oleivorans</name>
    <dbReference type="NCBI Taxonomy" id="273677"/>
    <lineage>
        <taxon>Bacteria</taxon>
        <taxon>Bacillati</taxon>
        <taxon>Actinomycetota</taxon>
        <taxon>Actinomycetes</taxon>
        <taxon>Micrococcales</taxon>
        <taxon>Microbacteriaceae</taxon>
        <taxon>Microbacterium</taxon>
    </lineage>
</organism>
<feature type="domain" description="DUF7882" evidence="1">
    <location>
        <begin position="1"/>
        <end position="95"/>
    </location>
</feature>
<evidence type="ECO:0000259" key="1">
    <source>
        <dbReference type="Pfam" id="PF25355"/>
    </source>
</evidence>
<dbReference type="RefSeq" id="WP_064003785.1">
    <property type="nucleotide sequence ID" value="NZ_LSTV01000005.1"/>
</dbReference>
<accession>A0A177K8U3</accession>
<name>A0A177K8U3_9MICO</name>
<comment type="caution">
    <text evidence="2">The sequence shown here is derived from an EMBL/GenBank/DDBJ whole genome shotgun (WGS) entry which is preliminary data.</text>
</comment>